<keyword evidence="2" id="KW-1185">Reference proteome</keyword>
<evidence type="ECO:0000313" key="1">
    <source>
        <dbReference type="EMBL" id="GIY19875.1"/>
    </source>
</evidence>
<sequence>MPQSYEWRVLSGHVQWNVFKARLSSRSPSDRRGEFMAAVQKGDGVPFPRCFLHVIRELKLPPLLHSGWILDSLEAFQRHALQNPRWRPHHLELSIQRTFLA</sequence>
<organism evidence="1 2">
    <name type="scientific">Caerostris darwini</name>
    <dbReference type="NCBI Taxonomy" id="1538125"/>
    <lineage>
        <taxon>Eukaryota</taxon>
        <taxon>Metazoa</taxon>
        <taxon>Ecdysozoa</taxon>
        <taxon>Arthropoda</taxon>
        <taxon>Chelicerata</taxon>
        <taxon>Arachnida</taxon>
        <taxon>Araneae</taxon>
        <taxon>Araneomorphae</taxon>
        <taxon>Entelegynae</taxon>
        <taxon>Araneoidea</taxon>
        <taxon>Araneidae</taxon>
        <taxon>Caerostris</taxon>
    </lineage>
</organism>
<evidence type="ECO:0008006" key="3">
    <source>
        <dbReference type="Google" id="ProtNLM"/>
    </source>
</evidence>
<evidence type="ECO:0000313" key="2">
    <source>
        <dbReference type="Proteomes" id="UP001054837"/>
    </source>
</evidence>
<name>A0AAV4RDV4_9ARAC</name>
<dbReference type="AlphaFoldDB" id="A0AAV4RDV4"/>
<dbReference type="Proteomes" id="UP001054837">
    <property type="component" value="Unassembled WGS sequence"/>
</dbReference>
<proteinExistence type="predicted"/>
<reference evidence="1 2" key="1">
    <citation type="submission" date="2021-06" db="EMBL/GenBank/DDBJ databases">
        <title>Caerostris darwini draft genome.</title>
        <authorList>
            <person name="Kono N."/>
            <person name="Arakawa K."/>
        </authorList>
    </citation>
    <scope>NUCLEOTIDE SEQUENCE [LARGE SCALE GENOMIC DNA]</scope>
</reference>
<gene>
    <name evidence="1" type="ORF">CDAR_244521</name>
</gene>
<comment type="caution">
    <text evidence="1">The sequence shown here is derived from an EMBL/GenBank/DDBJ whole genome shotgun (WGS) entry which is preliminary data.</text>
</comment>
<accession>A0AAV4RDV4</accession>
<dbReference type="EMBL" id="BPLQ01006072">
    <property type="protein sequence ID" value="GIY19875.1"/>
    <property type="molecule type" value="Genomic_DNA"/>
</dbReference>
<protein>
    <recommendedName>
        <fullName evidence="3">BRCT domain-containing protein</fullName>
    </recommendedName>
</protein>